<name>A0A4Y1QLA2_PRUDU</name>
<feature type="compositionally biased region" description="Basic and acidic residues" evidence="1">
    <location>
        <begin position="7"/>
        <end position="22"/>
    </location>
</feature>
<feature type="region of interest" description="Disordered" evidence="1">
    <location>
        <begin position="1"/>
        <end position="27"/>
    </location>
</feature>
<protein>
    <submittedName>
        <fullName evidence="2">Uncharacterized protein</fullName>
    </submittedName>
</protein>
<accession>A0A4Y1QLA2</accession>
<reference evidence="2" key="1">
    <citation type="journal article" date="2019" name="Science">
        <title>Mutation of a bHLH transcription factor allowed almond domestication.</title>
        <authorList>
            <person name="Sanchez-Perez R."/>
            <person name="Pavan S."/>
            <person name="Mazzeo R."/>
            <person name="Moldovan C."/>
            <person name="Aiese Cigliano R."/>
            <person name="Del Cueto J."/>
            <person name="Ricciardi F."/>
            <person name="Lotti C."/>
            <person name="Ricciardi L."/>
            <person name="Dicenta F."/>
            <person name="Lopez-Marques R.L."/>
            <person name="Lindberg Moller B."/>
        </authorList>
    </citation>
    <scope>NUCLEOTIDE SEQUENCE</scope>
</reference>
<sequence length="269" mass="30594">MTLAQRGESKRDAMPERDERDSLSNVRIFSSHSVRKREIRRVRPGEAARPQPLPRHCLRSSLRWRQRKKSKLLFRKPRWVSNRAVEVATNYVGEPCSHACTCVVGARGSNSSRRVLLTENQVSADDQSSSYHNVNELHGAEADLFKPMICEGNQISDEDQMIWENTEILESQNVDNTASVSENNETAVESYNLDSQSRNEFQLHCQDCYLKLDSVGDFTSKLNEKVQVEGGFAIKDVIEPKYCSSPVESCSDVLQLQTEDDKSYCQQDT</sequence>
<proteinExistence type="predicted"/>
<evidence type="ECO:0000313" key="2">
    <source>
        <dbReference type="EMBL" id="BBG92662.1"/>
    </source>
</evidence>
<dbReference type="EMBL" id="AP019297">
    <property type="protein sequence ID" value="BBG92662.1"/>
    <property type="molecule type" value="Genomic_DNA"/>
</dbReference>
<gene>
    <name evidence="2" type="ORF">Prudu_000465</name>
</gene>
<dbReference type="AlphaFoldDB" id="A0A4Y1QLA2"/>
<organism evidence="2">
    <name type="scientific">Prunus dulcis</name>
    <name type="common">Almond</name>
    <name type="synonym">Amygdalus dulcis</name>
    <dbReference type="NCBI Taxonomy" id="3755"/>
    <lineage>
        <taxon>Eukaryota</taxon>
        <taxon>Viridiplantae</taxon>
        <taxon>Streptophyta</taxon>
        <taxon>Embryophyta</taxon>
        <taxon>Tracheophyta</taxon>
        <taxon>Spermatophyta</taxon>
        <taxon>Magnoliopsida</taxon>
        <taxon>eudicotyledons</taxon>
        <taxon>Gunneridae</taxon>
        <taxon>Pentapetalae</taxon>
        <taxon>rosids</taxon>
        <taxon>fabids</taxon>
        <taxon>Rosales</taxon>
        <taxon>Rosaceae</taxon>
        <taxon>Amygdaloideae</taxon>
        <taxon>Amygdaleae</taxon>
        <taxon>Prunus</taxon>
    </lineage>
</organism>
<evidence type="ECO:0000256" key="1">
    <source>
        <dbReference type="SAM" id="MobiDB-lite"/>
    </source>
</evidence>